<keyword evidence="1" id="KW-0805">Transcription regulation</keyword>
<evidence type="ECO:0000256" key="2">
    <source>
        <dbReference type="ARBA" id="ARBA00023125"/>
    </source>
</evidence>
<evidence type="ECO:0000256" key="1">
    <source>
        <dbReference type="ARBA" id="ARBA00023015"/>
    </source>
</evidence>
<dbReference type="Pfam" id="PF12833">
    <property type="entry name" value="HTH_18"/>
    <property type="match status" value="1"/>
</dbReference>
<dbReference type="OrthoDB" id="9814125at2"/>
<dbReference type="SUPFAM" id="SSF51215">
    <property type="entry name" value="Regulatory protein AraC"/>
    <property type="match status" value="1"/>
</dbReference>
<evidence type="ECO:0000313" key="5">
    <source>
        <dbReference type="EMBL" id="SCC79941.1"/>
    </source>
</evidence>
<dbReference type="Proteomes" id="UP000242610">
    <property type="component" value="Unassembled WGS sequence"/>
</dbReference>
<dbReference type="InterPro" id="IPR009057">
    <property type="entry name" value="Homeodomain-like_sf"/>
</dbReference>
<organism evidence="5 6">
    <name type="scientific">Bifidobacterium commune</name>
    <dbReference type="NCBI Taxonomy" id="1505727"/>
    <lineage>
        <taxon>Bacteria</taxon>
        <taxon>Bacillati</taxon>
        <taxon>Actinomycetota</taxon>
        <taxon>Actinomycetes</taxon>
        <taxon>Bifidobacteriales</taxon>
        <taxon>Bifidobacteriaceae</taxon>
        <taxon>Bifidobacterium</taxon>
    </lineage>
</organism>
<accession>A0A1C4H573</accession>
<dbReference type="PANTHER" id="PTHR43280:SF34">
    <property type="entry name" value="ARAC-FAMILY TRANSCRIPTIONAL REGULATOR"/>
    <property type="match status" value="1"/>
</dbReference>
<name>A0A1C4H573_9BIFI</name>
<dbReference type="RefSeq" id="WP_091847758.1">
    <property type="nucleotide sequence ID" value="NZ_FMBL01000002.1"/>
</dbReference>
<dbReference type="AlphaFoldDB" id="A0A1C4H573"/>
<reference evidence="6" key="1">
    <citation type="submission" date="2016-08" db="EMBL/GenBank/DDBJ databases">
        <authorList>
            <person name="Varghese N."/>
            <person name="Submissions Spin"/>
        </authorList>
    </citation>
    <scope>NUCLEOTIDE SEQUENCE [LARGE SCALE GENOMIC DNA]</scope>
    <source>
        <strain evidence="6">R-52791</strain>
    </source>
</reference>
<dbReference type="Pfam" id="PF02311">
    <property type="entry name" value="AraC_binding"/>
    <property type="match status" value="1"/>
</dbReference>
<sequence length="303" mass="33908">MEHSLFLGAKTDQDQHSLAFSYCGISQTEAGHAYGPSLTDSWVFHVVLSGTGEVHTSTETYRLGSNDGFLIRPNDITRYQASQDTPWAYVWFAVKGDSIPRYLNEMGFRSDTVAFSVNQSTPFLRILSSALYHTSDDICNELELDALANHFLATLSRHLNSVGQSGFPNQLSEIIRRAIAVIRDEWHPGITAVWVSQRINVDRSYLSRLFHKETGITLKNYIDRIRLSHARDLLGMTDLSVAEIATECGFNNEDALTRSFRDTQGSTPTEFRRSHNGIVNNLGLGIDFLRAAFDAHSVDDTEA</sequence>
<evidence type="ECO:0000256" key="3">
    <source>
        <dbReference type="ARBA" id="ARBA00023163"/>
    </source>
</evidence>
<gene>
    <name evidence="5" type="ORF">GA0061077_0895</name>
</gene>
<dbReference type="PROSITE" id="PS00041">
    <property type="entry name" value="HTH_ARAC_FAMILY_1"/>
    <property type="match status" value="1"/>
</dbReference>
<evidence type="ECO:0000313" key="6">
    <source>
        <dbReference type="Proteomes" id="UP000242610"/>
    </source>
</evidence>
<dbReference type="SMART" id="SM00342">
    <property type="entry name" value="HTH_ARAC"/>
    <property type="match status" value="1"/>
</dbReference>
<dbReference type="GO" id="GO:0003700">
    <property type="term" value="F:DNA-binding transcription factor activity"/>
    <property type="evidence" value="ECO:0007669"/>
    <property type="project" value="InterPro"/>
</dbReference>
<keyword evidence="2 5" id="KW-0238">DNA-binding</keyword>
<dbReference type="STRING" id="1505727.GA0061077_0895"/>
<dbReference type="PANTHER" id="PTHR43280">
    <property type="entry name" value="ARAC-FAMILY TRANSCRIPTIONAL REGULATOR"/>
    <property type="match status" value="1"/>
</dbReference>
<dbReference type="InterPro" id="IPR037923">
    <property type="entry name" value="HTH-like"/>
</dbReference>
<dbReference type="GO" id="GO:0043565">
    <property type="term" value="F:sequence-specific DNA binding"/>
    <property type="evidence" value="ECO:0007669"/>
    <property type="project" value="InterPro"/>
</dbReference>
<dbReference type="SUPFAM" id="SSF46689">
    <property type="entry name" value="Homeodomain-like"/>
    <property type="match status" value="2"/>
</dbReference>
<keyword evidence="6" id="KW-1185">Reference proteome</keyword>
<dbReference type="Gene3D" id="1.10.10.60">
    <property type="entry name" value="Homeodomain-like"/>
    <property type="match status" value="2"/>
</dbReference>
<dbReference type="PROSITE" id="PS01124">
    <property type="entry name" value="HTH_ARAC_FAMILY_2"/>
    <property type="match status" value="1"/>
</dbReference>
<dbReference type="InterPro" id="IPR018060">
    <property type="entry name" value="HTH_AraC"/>
</dbReference>
<proteinExistence type="predicted"/>
<keyword evidence="3" id="KW-0804">Transcription</keyword>
<evidence type="ECO:0000259" key="4">
    <source>
        <dbReference type="PROSITE" id="PS01124"/>
    </source>
</evidence>
<dbReference type="InterPro" id="IPR018062">
    <property type="entry name" value="HTH_AraC-typ_CS"/>
</dbReference>
<protein>
    <submittedName>
        <fullName evidence="5">AraC-type DNA-binding protein</fullName>
    </submittedName>
</protein>
<dbReference type="CDD" id="cd06986">
    <property type="entry name" value="cupin_MmsR-like_N"/>
    <property type="match status" value="1"/>
</dbReference>
<dbReference type="Gene3D" id="2.60.120.280">
    <property type="entry name" value="Regulatory protein AraC"/>
    <property type="match status" value="1"/>
</dbReference>
<dbReference type="InterPro" id="IPR003313">
    <property type="entry name" value="AraC-bd"/>
</dbReference>
<dbReference type="EMBL" id="FMBL01000002">
    <property type="protein sequence ID" value="SCC79941.1"/>
    <property type="molecule type" value="Genomic_DNA"/>
</dbReference>
<feature type="domain" description="HTH araC/xylS-type" evidence="4">
    <location>
        <begin position="176"/>
        <end position="274"/>
    </location>
</feature>